<reference evidence="3 4" key="1">
    <citation type="submission" date="2016-11" db="EMBL/GenBank/DDBJ databases">
        <authorList>
            <person name="Jaros S."/>
            <person name="Januszkiewicz K."/>
            <person name="Wedrychowicz H."/>
        </authorList>
    </citation>
    <scope>NUCLEOTIDE SEQUENCE [LARGE SCALE GENOMIC DNA]</scope>
    <source>
        <strain evidence="3 4">DSM 26897</strain>
    </source>
</reference>
<feature type="signal peptide" evidence="1">
    <location>
        <begin position="1"/>
        <end position="21"/>
    </location>
</feature>
<feature type="domain" description="Secretion system C-terminal sorting" evidence="2">
    <location>
        <begin position="336"/>
        <end position="406"/>
    </location>
</feature>
<dbReference type="STRING" id="1302690.BUE76_18500"/>
<keyword evidence="4" id="KW-1185">Reference proteome</keyword>
<name>A0A1M5FT21_9BACT</name>
<sequence length="412" mass="43232">MFKNHFYKFIAGLLLAINVNAQVTSPTLSPGAISSGGGSASSGGVQLDWVLGQTFVSTGADSKAFLTQGFQQPELQVWTGVVNMPDWGTCQVSIPYTVSGVFDPANQFTAELSDADGNFANPIVLGTATGNTNGVINGVVPATVAAGTGYRVRVRSSLPFFLGVANEVNLTIRKPSIPDAFAYNTGVQPNTLYPGWAPASSITLKANPNGAVNPAFIWRNSKGKQVGVGAQLTVTTADTYTVTVVANGCTATASKTINELDVICGTKQAPKVVICQKIGGTFQNNCVLSTAVASALQTGSRLGACSLAPAAVSPTITKAESNTRVAVKGRFEMVAYPNPSATNFNIQLQSDNARDKIMVRVLDMNGKVMEVYTNLSAQQVMHIGDKYVPGLYVVEMVQGPGRAQIKLIKQAN</sequence>
<accession>A0A1M5FT21</accession>
<dbReference type="NCBIfam" id="TIGR04183">
    <property type="entry name" value="Por_Secre_tail"/>
    <property type="match status" value="1"/>
</dbReference>
<keyword evidence="1" id="KW-0732">Signal</keyword>
<dbReference type="Pfam" id="PF18962">
    <property type="entry name" value="Por_Secre_tail"/>
    <property type="match status" value="1"/>
</dbReference>
<dbReference type="Proteomes" id="UP000184368">
    <property type="component" value="Unassembled WGS sequence"/>
</dbReference>
<evidence type="ECO:0000313" key="3">
    <source>
        <dbReference type="EMBL" id="SHF94616.1"/>
    </source>
</evidence>
<evidence type="ECO:0000313" key="4">
    <source>
        <dbReference type="Proteomes" id="UP000184368"/>
    </source>
</evidence>
<dbReference type="RefSeq" id="WP_073045813.1">
    <property type="nucleotide sequence ID" value="NZ_FQUO01000014.1"/>
</dbReference>
<protein>
    <submittedName>
        <fullName evidence="3">Por secretion system C-terminal sorting domain-containing protein</fullName>
    </submittedName>
</protein>
<dbReference type="OrthoDB" id="653844at2"/>
<feature type="chain" id="PRO_5012274023" evidence="1">
    <location>
        <begin position="22"/>
        <end position="412"/>
    </location>
</feature>
<dbReference type="EMBL" id="FQUO01000014">
    <property type="protein sequence ID" value="SHF94616.1"/>
    <property type="molecule type" value="Genomic_DNA"/>
</dbReference>
<evidence type="ECO:0000259" key="2">
    <source>
        <dbReference type="Pfam" id="PF18962"/>
    </source>
</evidence>
<evidence type="ECO:0000256" key="1">
    <source>
        <dbReference type="SAM" id="SignalP"/>
    </source>
</evidence>
<dbReference type="AlphaFoldDB" id="A0A1M5FT21"/>
<gene>
    <name evidence="3" type="ORF">SAMN05444008_114146</name>
</gene>
<proteinExistence type="predicted"/>
<dbReference type="InterPro" id="IPR026444">
    <property type="entry name" value="Secre_tail"/>
</dbReference>
<organism evidence="3 4">
    <name type="scientific">Cnuella takakiae</name>
    <dbReference type="NCBI Taxonomy" id="1302690"/>
    <lineage>
        <taxon>Bacteria</taxon>
        <taxon>Pseudomonadati</taxon>
        <taxon>Bacteroidota</taxon>
        <taxon>Chitinophagia</taxon>
        <taxon>Chitinophagales</taxon>
        <taxon>Chitinophagaceae</taxon>
        <taxon>Cnuella</taxon>
    </lineage>
</organism>